<dbReference type="InterPro" id="IPR006837">
    <property type="entry name" value="Divergent_DAC"/>
</dbReference>
<evidence type="ECO:0000313" key="3">
    <source>
        <dbReference type="Proteomes" id="UP000198767"/>
    </source>
</evidence>
<organism evidence="2 3">
    <name type="scientific">Epibacterium ulvae</name>
    <dbReference type="NCBI Taxonomy" id="1156985"/>
    <lineage>
        <taxon>Bacteria</taxon>
        <taxon>Pseudomonadati</taxon>
        <taxon>Pseudomonadota</taxon>
        <taxon>Alphaproteobacteria</taxon>
        <taxon>Rhodobacterales</taxon>
        <taxon>Roseobacteraceae</taxon>
        <taxon>Epibacterium</taxon>
    </lineage>
</organism>
<dbReference type="Gene3D" id="3.20.20.370">
    <property type="entry name" value="Glycoside hydrolase/deacetylase"/>
    <property type="match status" value="1"/>
</dbReference>
<name>A0A1G5Q7U0_9RHOB</name>
<dbReference type="EMBL" id="FMWG01000003">
    <property type="protein sequence ID" value="SCZ57461.1"/>
    <property type="molecule type" value="Genomic_DNA"/>
</dbReference>
<evidence type="ECO:0000313" key="2">
    <source>
        <dbReference type="EMBL" id="SCZ57461.1"/>
    </source>
</evidence>
<feature type="compositionally biased region" description="Polar residues" evidence="1">
    <location>
        <begin position="350"/>
        <end position="382"/>
    </location>
</feature>
<sequence>MRGFLSGVSIGAVVAAIGATAVSLWVPLPLKLQVPPPPAGVPASSQTSSTAEQPNTPPREEPAITPRETVIAPESLAAPDAQDSAQTLDAPDDIAQITPETPDPSATDRINQGEQEPKQLQATQPVPALEIANDSALPPTELPIAIEPGGPVDENAPIPEFVGSPDLADLPAKAAEPQNSVSAPDLEAELTASQDAPARPPKVGEPVLENIAEGRLPDVSSSVVSPVGHTDDAQPAQLSVPAPAQTAELSTESAVPPPAAPAVPDEIALVAPAEGQEPQLSRDAQSAAPVENARPSQLEPIVQGEPAAVVSKSAAPPPAAPAVPTERALVTPTEGQEPLFAQESDVASPLKNTLPAQLEPVTQGTPATVVSETAAPPSTQPETAPEPELRSDIAEIKPNLESSTDPSTAEIDVTQPSPVAPAQSDVPNQNGLISNAAPNVTPVVREAVAPEAVGTPPSLPSEGVTPPVRNRPSLVERDFASANIQEGSTGIGRPGLTLITQGDPQAVENESDAEPVAPIDLPPFKANAEDFKLVDNRPLMSIVLIDDENAFGAEALADFPYPLSFAINPEDPKATQKAAERRAAGFEVLMLVDLPQEATPQDAETALEVWGNEIPNALGVLEGVTTGFQGNRPLADQISAVVEARGLGMVMQNNGLNTVQKLAARNGVPASVVFRDFDGAGQDPRAIRRFLDQAAFRASQEGAVIMLGRLRADTISALLLWGLQDRASRVQLAPVSASLSAQQAEN</sequence>
<dbReference type="STRING" id="1156985.SAMN04488118_10381"/>
<protein>
    <submittedName>
        <fullName evidence="2">Uncharacterized conserved protein YibQ, putative polysaccharide deacetylase 2 family</fullName>
    </submittedName>
</protein>
<dbReference type="SUPFAM" id="SSF88713">
    <property type="entry name" value="Glycoside hydrolase/deacetylase"/>
    <property type="match status" value="1"/>
</dbReference>
<dbReference type="Pfam" id="PF04748">
    <property type="entry name" value="Polysacc_deac_2"/>
    <property type="match status" value="1"/>
</dbReference>
<proteinExistence type="predicted"/>
<dbReference type="Proteomes" id="UP000198767">
    <property type="component" value="Unassembled WGS sequence"/>
</dbReference>
<dbReference type="RefSeq" id="WP_090217090.1">
    <property type="nucleotide sequence ID" value="NZ_FMWG01000003.1"/>
</dbReference>
<feature type="compositionally biased region" description="Polar residues" evidence="1">
    <location>
        <begin position="108"/>
        <end position="124"/>
    </location>
</feature>
<feature type="region of interest" description="Disordered" evidence="1">
    <location>
        <begin position="36"/>
        <end position="434"/>
    </location>
</feature>
<dbReference type="InterPro" id="IPR011330">
    <property type="entry name" value="Glyco_hydro/deAcase_b/a-brl"/>
</dbReference>
<dbReference type="CDD" id="cd10936">
    <property type="entry name" value="CE4_DAC2"/>
    <property type="match status" value="1"/>
</dbReference>
<evidence type="ECO:0000256" key="1">
    <source>
        <dbReference type="SAM" id="MobiDB-lite"/>
    </source>
</evidence>
<dbReference type="OrthoDB" id="7658418at2"/>
<dbReference type="GO" id="GO:0005975">
    <property type="term" value="P:carbohydrate metabolic process"/>
    <property type="evidence" value="ECO:0007669"/>
    <property type="project" value="InterPro"/>
</dbReference>
<feature type="region of interest" description="Disordered" evidence="1">
    <location>
        <begin position="451"/>
        <end position="471"/>
    </location>
</feature>
<feature type="compositionally biased region" description="Polar residues" evidence="1">
    <location>
        <begin position="425"/>
        <end position="434"/>
    </location>
</feature>
<gene>
    <name evidence="2" type="ORF">SAMN04488118_10381</name>
</gene>
<accession>A0A1G5Q7U0</accession>
<dbReference type="AlphaFoldDB" id="A0A1G5Q7U0"/>
<keyword evidence="3" id="KW-1185">Reference proteome</keyword>
<reference evidence="2 3" key="1">
    <citation type="submission" date="2016-10" db="EMBL/GenBank/DDBJ databases">
        <authorList>
            <person name="de Groot N.N."/>
        </authorList>
    </citation>
    <scope>NUCLEOTIDE SEQUENCE [LARGE SCALE GENOMIC DNA]</scope>
    <source>
        <strain evidence="2 3">U95</strain>
    </source>
</reference>